<organism evidence="8 9">
    <name type="scientific">Ignatzschineria indica</name>
    <dbReference type="NCBI Taxonomy" id="472583"/>
    <lineage>
        <taxon>Bacteria</taxon>
        <taxon>Pseudomonadati</taxon>
        <taxon>Pseudomonadota</taxon>
        <taxon>Gammaproteobacteria</taxon>
        <taxon>Cardiobacteriales</taxon>
        <taxon>Ignatzschineriaceae</taxon>
        <taxon>Ignatzschineria</taxon>
    </lineage>
</organism>
<dbReference type="SUPFAM" id="SSF103481">
    <property type="entry name" value="Multidrug resistance efflux transporter EmrE"/>
    <property type="match status" value="2"/>
</dbReference>
<dbReference type="EMBL" id="QEWR01000002">
    <property type="protein sequence ID" value="PWD84385.1"/>
    <property type="molecule type" value="Genomic_DNA"/>
</dbReference>
<gene>
    <name evidence="8" type="ORF">DC082_02250</name>
</gene>
<reference evidence="8 9" key="1">
    <citation type="journal article" date="2018" name="Genome Announc.">
        <title>Ignatzschineria cameli sp. nov., isolated from necrotic foot tissue of dromedaries (Camelus dromedarius) and associated maggots (Wohlfahrtia species) in Dubai.</title>
        <authorList>
            <person name="Tsang C.C."/>
            <person name="Tang J.Y."/>
            <person name="Fong J.Y."/>
            <person name="Kinne J."/>
            <person name="Lee H.H."/>
            <person name="Joseph M."/>
            <person name="Jose S."/>
            <person name="Schuster R.K."/>
            <person name="Tang Y."/>
            <person name="Sivakumar S."/>
            <person name="Chen J.H."/>
            <person name="Teng J.L."/>
            <person name="Lau S.K."/>
            <person name="Wernery U."/>
            <person name="Woo P.C."/>
        </authorList>
    </citation>
    <scope>NUCLEOTIDE SEQUENCE [LARGE SCALE GENOMIC DNA]</scope>
    <source>
        <strain evidence="8 9">KCTC 22643</strain>
    </source>
</reference>
<keyword evidence="5 6" id="KW-0472">Membrane</keyword>
<feature type="transmembrane region" description="Helical" evidence="6">
    <location>
        <begin position="145"/>
        <end position="168"/>
    </location>
</feature>
<evidence type="ECO:0000256" key="4">
    <source>
        <dbReference type="ARBA" id="ARBA00022989"/>
    </source>
</evidence>
<evidence type="ECO:0000259" key="7">
    <source>
        <dbReference type="Pfam" id="PF00892"/>
    </source>
</evidence>
<dbReference type="InterPro" id="IPR000620">
    <property type="entry name" value="EamA_dom"/>
</dbReference>
<evidence type="ECO:0000256" key="5">
    <source>
        <dbReference type="ARBA" id="ARBA00023136"/>
    </source>
</evidence>
<evidence type="ECO:0000313" key="8">
    <source>
        <dbReference type="EMBL" id="PWD84385.1"/>
    </source>
</evidence>
<sequence>MQFAAMFYPLLAVLIWAMNAVVNKLSTGVVEPETISFYRWFFAFLILTPFCLKKSIKEWDTIRPYLAKLAFLGLLGMALYQCLAYYAAYTISATMIGIFISLIPLLTIILSLFILKTPITLGLIIGSALSFFGIIWLISGGMPGILFEVGVGQGELMMLVAASAYALYGVLTKKWQIRLSVWQSLYWQIIFGMILLLPLFWLAADRAITSDNIGLILFAGIPASIIAPFLWIKGVAFLGPNKTALFMNLSPLLTALISIVVLHESLESYHYIGGAVSLTGVMIAQRFSQ</sequence>
<dbReference type="PANTHER" id="PTHR42920:SF11">
    <property type="entry name" value="INNER MEMBRANE PROTEIN YTFF"/>
    <property type="match status" value="1"/>
</dbReference>
<feature type="transmembrane region" description="Helical" evidence="6">
    <location>
        <begin position="36"/>
        <end position="53"/>
    </location>
</feature>
<evidence type="ECO:0000256" key="2">
    <source>
        <dbReference type="ARBA" id="ARBA00022475"/>
    </source>
</evidence>
<keyword evidence="3 6" id="KW-0812">Transmembrane</keyword>
<evidence type="ECO:0000256" key="3">
    <source>
        <dbReference type="ARBA" id="ARBA00022692"/>
    </source>
</evidence>
<comment type="caution">
    <text evidence="8">The sequence shown here is derived from an EMBL/GenBank/DDBJ whole genome shotgun (WGS) entry which is preliminary data.</text>
</comment>
<evidence type="ECO:0000256" key="1">
    <source>
        <dbReference type="ARBA" id="ARBA00004651"/>
    </source>
</evidence>
<evidence type="ECO:0000313" key="9">
    <source>
        <dbReference type="Proteomes" id="UP000244948"/>
    </source>
</evidence>
<feature type="transmembrane region" description="Helical" evidence="6">
    <location>
        <begin position="180"/>
        <end position="201"/>
    </location>
</feature>
<keyword evidence="4 6" id="KW-1133">Transmembrane helix</keyword>
<keyword evidence="2" id="KW-1003">Cell membrane</keyword>
<dbReference type="Proteomes" id="UP000244948">
    <property type="component" value="Unassembled WGS sequence"/>
</dbReference>
<feature type="transmembrane region" description="Helical" evidence="6">
    <location>
        <begin position="65"/>
        <end position="87"/>
    </location>
</feature>
<proteinExistence type="predicted"/>
<dbReference type="GO" id="GO:0005886">
    <property type="term" value="C:plasma membrane"/>
    <property type="evidence" value="ECO:0007669"/>
    <property type="project" value="UniProtKB-SubCell"/>
</dbReference>
<dbReference type="AlphaFoldDB" id="A0A2U2AMI4"/>
<feature type="transmembrane region" description="Helical" evidence="6">
    <location>
        <begin position="121"/>
        <end position="139"/>
    </location>
</feature>
<comment type="subcellular location">
    <subcellularLocation>
        <location evidence="1">Cell membrane</location>
        <topology evidence="1">Multi-pass membrane protein</topology>
    </subcellularLocation>
</comment>
<evidence type="ECO:0000256" key="6">
    <source>
        <dbReference type="SAM" id="Phobius"/>
    </source>
</evidence>
<dbReference type="InterPro" id="IPR051258">
    <property type="entry name" value="Diverse_Substrate_Transporter"/>
</dbReference>
<dbReference type="InterPro" id="IPR037185">
    <property type="entry name" value="EmrE-like"/>
</dbReference>
<name>A0A2U2AMI4_9GAMM</name>
<dbReference type="RefSeq" id="WP_109235573.1">
    <property type="nucleotide sequence ID" value="NZ_BMXZ01000001.1"/>
</dbReference>
<dbReference type="PANTHER" id="PTHR42920">
    <property type="entry name" value="OS03G0707200 PROTEIN-RELATED"/>
    <property type="match status" value="1"/>
</dbReference>
<feature type="domain" description="EamA" evidence="7">
    <location>
        <begin position="154"/>
        <end position="283"/>
    </location>
</feature>
<accession>A0A2U2AMI4</accession>
<feature type="transmembrane region" description="Helical" evidence="6">
    <location>
        <begin position="244"/>
        <end position="263"/>
    </location>
</feature>
<feature type="transmembrane region" description="Helical" evidence="6">
    <location>
        <begin position="93"/>
        <end position="114"/>
    </location>
</feature>
<dbReference type="Pfam" id="PF00892">
    <property type="entry name" value="EamA"/>
    <property type="match status" value="2"/>
</dbReference>
<feature type="transmembrane region" description="Helical" evidence="6">
    <location>
        <begin position="213"/>
        <end position="232"/>
    </location>
</feature>
<keyword evidence="9" id="KW-1185">Reference proteome</keyword>
<protein>
    <submittedName>
        <fullName evidence="8">EamA family transporter</fullName>
    </submittedName>
</protein>
<feature type="domain" description="EamA" evidence="7">
    <location>
        <begin position="6"/>
        <end position="138"/>
    </location>
</feature>